<dbReference type="SMART" id="SM00342">
    <property type="entry name" value="HTH_ARAC"/>
    <property type="match status" value="1"/>
</dbReference>
<sequence length="276" mass="30684">MEFIYTDSIGLTDLSVLEVGTQQCLPAMTFGPSVRDMYILHYVHSGYGTYTAGRHTEQIGPGGLFLVVPDTVHTYEADADEPWRYSWFGFVGTMAPRLALLAGFTSPTPVREAPPSGAAAALFADLMSLRDESAKELLLVGQLYRIFGMLAVPDDTPALQADVGQHVRKAVSYMNARYAERIGLDDIAAYVGLDTKYLCRLFQQRLSMSPYRYLTDIRMRKACRLLRRQMLSIAEVARAVGYPDPLLFSRMFKRTIGVSPTAYREKAKLESTAGSP</sequence>
<dbReference type="SUPFAM" id="SSF51215">
    <property type="entry name" value="Regulatory protein AraC"/>
    <property type="match status" value="1"/>
</dbReference>
<dbReference type="InterPro" id="IPR050204">
    <property type="entry name" value="AraC_XylS_family_regulators"/>
</dbReference>
<dbReference type="InterPro" id="IPR018060">
    <property type="entry name" value="HTH_AraC"/>
</dbReference>
<dbReference type="Pfam" id="PF12833">
    <property type="entry name" value="HTH_18"/>
    <property type="match status" value="1"/>
</dbReference>
<dbReference type="SUPFAM" id="SSF46689">
    <property type="entry name" value="Homeodomain-like"/>
    <property type="match status" value="2"/>
</dbReference>
<evidence type="ECO:0000256" key="1">
    <source>
        <dbReference type="ARBA" id="ARBA00023015"/>
    </source>
</evidence>
<dbReference type="PROSITE" id="PS00041">
    <property type="entry name" value="HTH_ARAC_FAMILY_1"/>
    <property type="match status" value="1"/>
</dbReference>
<dbReference type="Gene3D" id="2.60.120.280">
    <property type="entry name" value="Regulatory protein AraC"/>
    <property type="match status" value="1"/>
</dbReference>
<dbReference type="AlphaFoldDB" id="A0A430JI87"/>
<organism evidence="6 7">
    <name type="scientific">Paenibacillus whitsoniae</name>
    <dbReference type="NCBI Taxonomy" id="2496558"/>
    <lineage>
        <taxon>Bacteria</taxon>
        <taxon>Bacillati</taxon>
        <taxon>Bacillota</taxon>
        <taxon>Bacilli</taxon>
        <taxon>Bacillales</taxon>
        <taxon>Paenibacillaceae</taxon>
        <taxon>Paenibacillus</taxon>
    </lineage>
</organism>
<dbReference type="PANTHER" id="PTHR46796">
    <property type="entry name" value="HTH-TYPE TRANSCRIPTIONAL ACTIVATOR RHAS-RELATED"/>
    <property type="match status" value="1"/>
</dbReference>
<dbReference type="EMBL" id="RXHU01000015">
    <property type="protein sequence ID" value="RTE10696.1"/>
    <property type="molecule type" value="Genomic_DNA"/>
</dbReference>
<dbReference type="Gene3D" id="1.10.10.60">
    <property type="entry name" value="Homeodomain-like"/>
    <property type="match status" value="2"/>
</dbReference>
<keyword evidence="4" id="KW-0804">Transcription</keyword>
<dbReference type="InterPro" id="IPR037923">
    <property type="entry name" value="HTH-like"/>
</dbReference>
<name>A0A430JI87_9BACL</name>
<evidence type="ECO:0000313" key="6">
    <source>
        <dbReference type="EMBL" id="RTE10696.1"/>
    </source>
</evidence>
<dbReference type="InterPro" id="IPR020449">
    <property type="entry name" value="Tscrpt_reg_AraC-type_HTH"/>
</dbReference>
<feature type="domain" description="HTH araC/xylS-type" evidence="5">
    <location>
        <begin position="168"/>
        <end position="266"/>
    </location>
</feature>
<gene>
    <name evidence="6" type="ORF">EJQ19_05335</name>
</gene>
<proteinExistence type="predicted"/>
<evidence type="ECO:0000256" key="2">
    <source>
        <dbReference type="ARBA" id="ARBA00023125"/>
    </source>
</evidence>
<dbReference type="CDD" id="cd06986">
    <property type="entry name" value="cupin_MmsR-like_N"/>
    <property type="match status" value="1"/>
</dbReference>
<dbReference type="InterPro" id="IPR003313">
    <property type="entry name" value="AraC-bd"/>
</dbReference>
<keyword evidence="1" id="KW-0805">Transcription regulation</keyword>
<evidence type="ECO:0000313" key="7">
    <source>
        <dbReference type="Proteomes" id="UP000276128"/>
    </source>
</evidence>
<reference evidence="6 7" key="1">
    <citation type="submission" date="2018-12" db="EMBL/GenBank/DDBJ databases">
        <title>Bacillus ochoae sp. nov., Paenibacillus whitsoniae sp. nov., Paenibacillus spiritus sp. nov. Isolated from the Mars Exploration Rover during spacecraft assembly.</title>
        <authorList>
            <person name="Seuylemezian A."/>
            <person name="Vaishampayan P."/>
        </authorList>
    </citation>
    <scope>NUCLEOTIDE SEQUENCE [LARGE SCALE GENOMIC DNA]</scope>
    <source>
        <strain evidence="6 7">MER 54</strain>
    </source>
</reference>
<keyword evidence="2" id="KW-0238">DNA-binding</keyword>
<keyword evidence="7" id="KW-1185">Reference proteome</keyword>
<dbReference type="InterPro" id="IPR009057">
    <property type="entry name" value="Homeodomain-like_sf"/>
</dbReference>
<dbReference type="Pfam" id="PF02311">
    <property type="entry name" value="AraC_binding"/>
    <property type="match status" value="1"/>
</dbReference>
<evidence type="ECO:0000256" key="4">
    <source>
        <dbReference type="ARBA" id="ARBA00023163"/>
    </source>
</evidence>
<dbReference type="PANTHER" id="PTHR46796:SF2">
    <property type="entry name" value="TRANSCRIPTIONAL REGULATORY PROTEIN"/>
    <property type="match status" value="1"/>
</dbReference>
<dbReference type="GO" id="GO:0043565">
    <property type="term" value="F:sequence-specific DNA binding"/>
    <property type="evidence" value="ECO:0007669"/>
    <property type="project" value="InterPro"/>
</dbReference>
<dbReference type="InterPro" id="IPR018062">
    <property type="entry name" value="HTH_AraC-typ_CS"/>
</dbReference>
<dbReference type="GO" id="GO:0003700">
    <property type="term" value="F:DNA-binding transcription factor activity"/>
    <property type="evidence" value="ECO:0007669"/>
    <property type="project" value="InterPro"/>
</dbReference>
<evidence type="ECO:0000259" key="5">
    <source>
        <dbReference type="PROSITE" id="PS01124"/>
    </source>
</evidence>
<comment type="caution">
    <text evidence="6">The sequence shown here is derived from an EMBL/GenBank/DDBJ whole genome shotgun (WGS) entry which is preliminary data.</text>
</comment>
<dbReference type="PROSITE" id="PS01124">
    <property type="entry name" value="HTH_ARAC_FAMILY_2"/>
    <property type="match status" value="1"/>
</dbReference>
<dbReference type="Proteomes" id="UP000276128">
    <property type="component" value="Unassembled WGS sequence"/>
</dbReference>
<keyword evidence="3" id="KW-0010">Activator</keyword>
<dbReference type="OrthoDB" id="9813413at2"/>
<evidence type="ECO:0000256" key="3">
    <source>
        <dbReference type="ARBA" id="ARBA00023159"/>
    </source>
</evidence>
<accession>A0A430JI87</accession>
<dbReference type="RefSeq" id="WP_126140159.1">
    <property type="nucleotide sequence ID" value="NZ_RXHU01000015.1"/>
</dbReference>
<protein>
    <submittedName>
        <fullName evidence="6">AraC family transcriptional regulator</fullName>
    </submittedName>
</protein>
<dbReference type="PRINTS" id="PR00032">
    <property type="entry name" value="HTHARAC"/>
</dbReference>